<evidence type="ECO:0000259" key="3">
    <source>
        <dbReference type="SMART" id="SM00960"/>
    </source>
</evidence>
<name>A0A0F4ZFE1_9PEZI</name>
<accession>A0A0F4ZFE1</accession>
<dbReference type="EMBL" id="LAEV01001089">
    <property type="protein sequence ID" value="KKA28940.1"/>
    <property type="molecule type" value="Genomic_DNA"/>
</dbReference>
<dbReference type="OrthoDB" id="9985637at2759"/>
<sequence>MSEPAPQQTTNNHDALEEALARLSKKPGVKATIVLDRTNGAVMKTSGNISSLRPVKVRSEPRPASPTTPTPVSGTFSIPTAHEIEMKGAEDYAALVWAFVKTAGALVDDLEADDEMRLLRLRTKRQELVIVPDTKYLLILIHDTP</sequence>
<dbReference type="AlphaFoldDB" id="A0A0F4ZFE1"/>
<reference evidence="4 5" key="1">
    <citation type="submission" date="2015-03" db="EMBL/GenBank/DDBJ databases">
        <authorList>
            <person name="Radwan O."/>
            <person name="Al-Naeli F.A."/>
            <person name="Rendon G.A."/>
            <person name="Fields C."/>
        </authorList>
    </citation>
    <scope>NUCLEOTIDE SEQUENCE [LARGE SCALE GENOMIC DNA]</scope>
    <source>
        <strain evidence="4">CR-DP1</strain>
    </source>
</reference>
<organism evidence="4 5">
    <name type="scientific">Thielaviopsis punctulata</name>
    <dbReference type="NCBI Taxonomy" id="72032"/>
    <lineage>
        <taxon>Eukaryota</taxon>
        <taxon>Fungi</taxon>
        <taxon>Dikarya</taxon>
        <taxon>Ascomycota</taxon>
        <taxon>Pezizomycotina</taxon>
        <taxon>Sordariomycetes</taxon>
        <taxon>Hypocreomycetidae</taxon>
        <taxon>Microascales</taxon>
        <taxon>Ceratocystidaceae</taxon>
        <taxon>Thielaviopsis</taxon>
    </lineage>
</organism>
<evidence type="ECO:0000313" key="5">
    <source>
        <dbReference type="Proteomes" id="UP000033483"/>
    </source>
</evidence>
<dbReference type="SUPFAM" id="SSF103196">
    <property type="entry name" value="Roadblock/LC7 domain"/>
    <property type="match status" value="1"/>
</dbReference>
<evidence type="ECO:0000313" key="4">
    <source>
        <dbReference type="EMBL" id="KKA28940.1"/>
    </source>
</evidence>
<dbReference type="Gene3D" id="3.30.450.30">
    <property type="entry name" value="Dynein light chain 2a, cytoplasmic"/>
    <property type="match status" value="1"/>
</dbReference>
<dbReference type="Proteomes" id="UP000033483">
    <property type="component" value="Unassembled WGS sequence"/>
</dbReference>
<dbReference type="InterPro" id="IPR004942">
    <property type="entry name" value="Roadblock/LAMTOR2_dom"/>
</dbReference>
<dbReference type="PANTHER" id="PTHR10779">
    <property type="entry name" value="DYNEIN LIGHT CHAIN ROADBLOCK"/>
    <property type="match status" value="1"/>
</dbReference>
<comment type="similarity">
    <text evidence="1">Belongs to the GAMAD family.</text>
</comment>
<evidence type="ECO:0000256" key="2">
    <source>
        <dbReference type="SAM" id="MobiDB-lite"/>
    </source>
</evidence>
<dbReference type="Pfam" id="PF03259">
    <property type="entry name" value="Robl_LC7"/>
    <property type="match status" value="1"/>
</dbReference>
<gene>
    <name evidence="4" type="ORF">TD95_004667</name>
</gene>
<protein>
    <recommendedName>
        <fullName evidence="3">Roadblock/LAMTOR2 domain-containing protein</fullName>
    </recommendedName>
</protein>
<evidence type="ECO:0000256" key="1">
    <source>
        <dbReference type="ARBA" id="ARBA00007191"/>
    </source>
</evidence>
<comment type="caution">
    <text evidence="4">The sequence shown here is derived from an EMBL/GenBank/DDBJ whole genome shotgun (WGS) entry which is preliminary data.</text>
</comment>
<proteinExistence type="inferred from homology"/>
<dbReference type="SMART" id="SM00960">
    <property type="entry name" value="Robl_LC7"/>
    <property type="match status" value="1"/>
</dbReference>
<feature type="domain" description="Roadblock/LAMTOR2" evidence="3">
    <location>
        <begin position="16"/>
        <end position="142"/>
    </location>
</feature>
<feature type="region of interest" description="Disordered" evidence="2">
    <location>
        <begin position="45"/>
        <end position="76"/>
    </location>
</feature>
<keyword evidence="5" id="KW-1185">Reference proteome</keyword>